<proteinExistence type="predicted"/>
<sequence length="86" mass="9706">MMPAGNDNQIVNLPLRISRKGVDMLQTPWSKDICKGMARRKNEQEDHRGSKTSIAYEAKEKGANLDAELKPFLAICGVLQHLIYDH</sequence>
<gene>
    <name evidence="1" type="ORF">Tco_0906590</name>
</gene>
<accession>A0ABQ5CH79</accession>
<keyword evidence="2" id="KW-1185">Reference proteome</keyword>
<comment type="caution">
    <text evidence="1">The sequence shown here is derived from an EMBL/GenBank/DDBJ whole genome shotgun (WGS) entry which is preliminary data.</text>
</comment>
<dbReference type="Proteomes" id="UP001151760">
    <property type="component" value="Unassembled WGS sequence"/>
</dbReference>
<dbReference type="EMBL" id="BQNB010014282">
    <property type="protein sequence ID" value="GJT26315.1"/>
    <property type="molecule type" value="Genomic_DNA"/>
</dbReference>
<reference evidence="1" key="2">
    <citation type="submission" date="2022-01" db="EMBL/GenBank/DDBJ databases">
        <authorList>
            <person name="Yamashiro T."/>
            <person name="Shiraishi A."/>
            <person name="Satake H."/>
            <person name="Nakayama K."/>
        </authorList>
    </citation>
    <scope>NUCLEOTIDE SEQUENCE</scope>
</reference>
<organism evidence="1 2">
    <name type="scientific">Tanacetum coccineum</name>
    <dbReference type="NCBI Taxonomy" id="301880"/>
    <lineage>
        <taxon>Eukaryota</taxon>
        <taxon>Viridiplantae</taxon>
        <taxon>Streptophyta</taxon>
        <taxon>Embryophyta</taxon>
        <taxon>Tracheophyta</taxon>
        <taxon>Spermatophyta</taxon>
        <taxon>Magnoliopsida</taxon>
        <taxon>eudicotyledons</taxon>
        <taxon>Gunneridae</taxon>
        <taxon>Pentapetalae</taxon>
        <taxon>asterids</taxon>
        <taxon>campanulids</taxon>
        <taxon>Asterales</taxon>
        <taxon>Asteraceae</taxon>
        <taxon>Asteroideae</taxon>
        <taxon>Anthemideae</taxon>
        <taxon>Anthemidinae</taxon>
        <taxon>Tanacetum</taxon>
    </lineage>
</organism>
<reference evidence="1" key="1">
    <citation type="journal article" date="2022" name="Int. J. Mol. Sci.">
        <title>Draft Genome of Tanacetum Coccineum: Genomic Comparison of Closely Related Tanacetum-Family Plants.</title>
        <authorList>
            <person name="Yamashiro T."/>
            <person name="Shiraishi A."/>
            <person name="Nakayama K."/>
            <person name="Satake H."/>
        </authorList>
    </citation>
    <scope>NUCLEOTIDE SEQUENCE</scope>
</reference>
<evidence type="ECO:0000313" key="2">
    <source>
        <dbReference type="Proteomes" id="UP001151760"/>
    </source>
</evidence>
<protein>
    <submittedName>
        <fullName evidence="1">Uncharacterized protein</fullName>
    </submittedName>
</protein>
<evidence type="ECO:0000313" key="1">
    <source>
        <dbReference type="EMBL" id="GJT26315.1"/>
    </source>
</evidence>
<name>A0ABQ5CH79_9ASTR</name>